<dbReference type="GO" id="GO:0016787">
    <property type="term" value="F:hydrolase activity"/>
    <property type="evidence" value="ECO:0007669"/>
    <property type="project" value="UniProtKB-KW"/>
</dbReference>
<dbReference type="Proteomes" id="UP001597525">
    <property type="component" value="Unassembled WGS sequence"/>
</dbReference>
<keyword evidence="3" id="KW-1185">Reference proteome</keyword>
<proteinExistence type="predicted"/>
<evidence type="ECO:0000313" key="3">
    <source>
        <dbReference type="Proteomes" id="UP001597525"/>
    </source>
</evidence>
<accession>A0ABW6BI55</accession>
<sequence length="362" mass="40146">MSKSNKQCLLIGVFVLLVNMLSAQGFKSEEVIFQAKGDTISFGATITSPKEKGSYPAVVLVSGTGPQNRDCEMAGQPLFAQIATYLSARGYVVLRMDDRGVGKTTGNYMMATTADFAKDALQAVDYLKNYPNVDTKRIGLLGHSEGGAAISIAASQSKDVSFLVSLAGLATSGLESLFLQNESLVNNSPLTPVDRKRSNEINRLMFAVAYQYAESDSLENRLNETFNYWKEKDNIYFATLGIEHDHFRFPIWSYVQQAIGPWYRYFVRYNAQMVLSHVDVPILAINGDKDLFVDPVNLDCWKNYSKSGQEGRVTTKLLPNVNHLMQACKTCDVREYSTLGAMPDSTLVAIIDWLDTTNGITR</sequence>
<dbReference type="PANTHER" id="PTHR43265">
    <property type="entry name" value="ESTERASE ESTD"/>
    <property type="match status" value="1"/>
</dbReference>
<reference evidence="3" key="1">
    <citation type="journal article" date="2019" name="Int. J. Syst. Evol. Microbiol.">
        <title>The Global Catalogue of Microorganisms (GCM) 10K type strain sequencing project: providing services to taxonomists for standard genome sequencing and annotation.</title>
        <authorList>
            <consortium name="The Broad Institute Genomics Platform"/>
            <consortium name="The Broad Institute Genome Sequencing Center for Infectious Disease"/>
            <person name="Wu L."/>
            <person name="Ma J."/>
        </authorList>
    </citation>
    <scope>NUCLEOTIDE SEQUENCE [LARGE SCALE GENOMIC DNA]</scope>
    <source>
        <strain evidence="3">KCTC 22814</strain>
    </source>
</reference>
<evidence type="ECO:0000313" key="2">
    <source>
        <dbReference type="EMBL" id="MFD2967844.1"/>
    </source>
</evidence>
<dbReference type="RefSeq" id="WP_320183120.1">
    <property type="nucleotide sequence ID" value="NZ_CP138332.1"/>
</dbReference>
<evidence type="ECO:0000259" key="1">
    <source>
        <dbReference type="Pfam" id="PF12146"/>
    </source>
</evidence>
<dbReference type="InterPro" id="IPR029058">
    <property type="entry name" value="AB_hydrolase_fold"/>
</dbReference>
<dbReference type="InterPro" id="IPR053145">
    <property type="entry name" value="AB_hydrolase_Est10"/>
</dbReference>
<dbReference type="SUPFAM" id="SSF53474">
    <property type="entry name" value="alpha/beta-Hydrolases"/>
    <property type="match status" value="1"/>
</dbReference>
<dbReference type="PANTHER" id="PTHR43265:SF1">
    <property type="entry name" value="ESTERASE ESTD"/>
    <property type="match status" value="1"/>
</dbReference>
<protein>
    <submittedName>
        <fullName evidence="2">Alpha/beta fold hydrolase</fullName>
    </submittedName>
</protein>
<dbReference type="Gene3D" id="3.40.50.1820">
    <property type="entry name" value="alpha/beta hydrolase"/>
    <property type="match status" value="1"/>
</dbReference>
<dbReference type="Pfam" id="PF12146">
    <property type="entry name" value="Hydrolase_4"/>
    <property type="match status" value="1"/>
</dbReference>
<dbReference type="EMBL" id="JBHUPB010000007">
    <property type="protein sequence ID" value="MFD2967844.1"/>
    <property type="molecule type" value="Genomic_DNA"/>
</dbReference>
<dbReference type="InterPro" id="IPR022742">
    <property type="entry name" value="Hydrolase_4"/>
</dbReference>
<name>A0ABW6BI55_9SPHI</name>
<comment type="caution">
    <text evidence="2">The sequence shown here is derived from an EMBL/GenBank/DDBJ whole genome shotgun (WGS) entry which is preliminary data.</text>
</comment>
<organism evidence="2 3">
    <name type="scientific">Sphingobacterium bambusae</name>
    <dbReference type="NCBI Taxonomy" id="662858"/>
    <lineage>
        <taxon>Bacteria</taxon>
        <taxon>Pseudomonadati</taxon>
        <taxon>Bacteroidota</taxon>
        <taxon>Sphingobacteriia</taxon>
        <taxon>Sphingobacteriales</taxon>
        <taxon>Sphingobacteriaceae</taxon>
        <taxon>Sphingobacterium</taxon>
    </lineage>
</organism>
<gene>
    <name evidence="2" type="ORF">ACFS7Y_10615</name>
</gene>
<feature type="domain" description="Serine aminopeptidase S33" evidence="1">
    <location>
        <begin position="79"/>
        <end position="168"/>
    </location>
</feature>
<keyword evidence="2" id="KW-0378">Hydrolase</keyword>